<organism evidence="3 4">
    <name type="scientific">Spiroplasma turonicum</name>
    <dbReference type="NCBI Taxonomy" id="216946"/>
    <lineage>
        <taxon>Bacteria</taxon>
        <taxon>Bacillati</taxon>
        <taxon>Mycoplasmatota</taxon>
        <taxon>Mollicutes</taxon>
        <taxon>Entomoplasmatales</taxon>
        <taxon>Spiroplasmataceae</taxon>
        <taxon>Spiroplasma</taxon>
    </lineage>
</organism>
<evidence type="ECO:0008006" key="5">
    <source>
        <dbReference type="Google" id="ProtNLM"/>
    </source>
</evidence>
<dbReference type="RefSeq" id="WP_075048489.1">
    <property type="nucleotide sequence ID" value="NZ_CP012328.1"/>
</dbReference>
<accession>A0A0K1P6G2</accession>
<evidence type="ECO:0000256" key="2">
    <source>
        <dbReference type="SAM" id="Phobius"/>
    </source>
</evidence>
<evidence type="ECO:0000256" key="1">
    <source>
        <dbReference type="SAM" id="Coils"/>
    </source>
</evidence>
<feature type="transmembrane region" description="Helical" evidence="2">
    <location>
        <begin position="55"/>
        <end position="75"/>
    </location>
</feature>
<keyword evidence="2" id="KW-0812">Transmembrane</keyword>
<gene>
    <name evidence="3" type="ORF">STURON_00660</name>
</gene>
<keyword evidence="1" id="KW-0175">Coiled coil</keyword>
<keyword evidence="2" id="KW-1133">Transmembrane helix</keyword>
<dbReference type="KEGG" id="stur:STURON_00660"/>
<proteinExistence type="predicted"/>
<dbReference type="PATRIC" id="fig|216946.3.peg.680"/>
<name>A0A0K1P6G2_9MOLU</name>
<keyword evidence="2" id="KW-0472">Membrane</keyword>
<evidence type="ECO:0000313" key="3">
    <source>
        <dbReference type="EMBL" id="AKU79906.1"/>
    </source>
</evidence>
<feature type="transmembrane region" description="Helical" evidence="2">
    <location>
        <begin position="95"/>
        <end position="115"/>
    </location>
</feature>
<keyword evidence="4" id="KW-1185">Reference proteome</keyword>
<sequence>MIFTLLLIMLCMGVVQKLIELFLLFIIGPLVAAWMVNDHGARLKQWKDMTMAKSLISIGNILSYMIMINFLTLFITNISQGTTFKDFSFIERSFVYVVVILGTCTFSLVAPQLVASFTGGEGISHEEGRNSILSAMHGGNIFKTGAKALGWAAGGSAVLGLLKGKKGKEGLSAAKSGLDNLKKGQDMMQKQRASGIPGFFGKMARATMSGAHNVKSMFSGQGWSNLGAALGGAAAGVGAAIVGNTAGVFKQKRDASNETYGETLKRNSKKYSDNYKDLKNTIKNSKKQVIKAKQKGSMFAESAKENLKFQEAQMERLRKKRIKNEKRLGKHNKKMNK</sequence>
<protein>
    <recommendedName>
        <fullName evidence="5">Transmembrane protein</fullName>
    </recommendedName>
</protein>
<evidence type="ECO:0000313" key="4">
    <source>
        <dbReference type="Proteomes" id="UP000067243"/>
    </source>
</evidence>
<dbReference type="AlphaFoldDB" id="A0A0K1P6G2"/>
<feature type="transmembrane region" description="Helical" evidence="2">
    <location>
        <begin position="6"/>
        <end position="34"/>
    </location>
</feature>
<dbReference type="OrthoDB" id="394047at2"/>
<dbReference type="STRING" id="216946.STURO_v1c06580"/>
<dbReference type="EMBL" id="CP012328">
    <property type="protein sequence ID" value="AKU79906.1"/>
    <property type="molecule type" value="Genomic_DNA"/>
</dbReference>
<feature type="coiled-coil region" evidence="1">
    <location>
        <begin position="268"/>
        <end position="327"/>
    </location>
</feature>
<reference evidence="3 4" key="1">
    <citation type="journal article" date="2015" name="Genome Announc.">
        <title>Complete Genome Sequence of Spiroplasma turonicum Strain Tab4cT, a Parasite of a Horse Fly, Haematopota sp. (Diptera: Tabanidae).</title>
        <authorList>
            <person name="Davis R.E."/>
            <person name="Shao J."/>
            <person name="Zhao Y."/>
            <person name="Gasparich G.E."/>
            <person name="Gaynor B.J."/>
            <person name="Donofrio N."/>
        </authorList>
    </citation>
    <scope>NUCLEOTIDE SEQUENCE [LARGE SCALE GENOMIC DNA]</scope>
    <source>
        <strain evidence="3 4">Tab4c</strain>
    </source>
</reference>
<dbReference type="Proteomes" id="UP000067243">
    <property type="component" value="Chromosome"/>
</dbReference>
<dbReference type="NCBIfam" id="NF045889">
    <property type="entry name" value="ICE_Mbov_0396_TM"/>
    <property type="match status" value="1"/>
</dbReference>